<dbReference type="AlphaFoldDB" id="A0A7W2EL83"/>
<proteinExistence type="predicted"/>
<organism evidence="1 2">
    <name type="scientific">Rugamonas fusca</name>
    <dbReference type="NCBI Taxonomy" id="2758568"/>
    <lineage>
        <taxon>Bacteria</taxon>
        <taxon>Pseudomonadati</taxon>
        <taxon>Pseudomonadota</taxon>
        <taxon>Betaproteobacteria</taxon>
        <taxon>Burkholderiales</taxon>
        <taxon>Oxalobacteraceae</taxon>
        <taxon>Telluria group</taxon>
        <taxon>Rugamonas</taxon>
    </lineage>
</organism>
<evidence type="ECO:0000313" key="1">
    <source>
        <dbReference type="EMBL" id="MBA5607966.1"/>
    </source>
</evidence>
<name>A0A7W2EL83_9BURK</name>
<protein>
    <submittedName>
        <fullName evidence="1">Uncharacterized protein</fullName>
    </submittedName>
</protein>
<sequence length="249" mass="26119">MQKLISELTRLYLPPDALPAKALARHAAGQSTSPVPLATAAGGTRAIVLPFDQQAGEEPGLSWPRLCAVANALQTELGLPAPAVSISGHGYSLWLSLEQVTPLAQVDTFLSRLRQHYLPELDQPGAPVPAALPPCQHQPSGTWAAFIHPDLGAAFADEPGLAMAPPAAGQAALLEGLHSISPQQFQHALRQLGDMAAAACAAVPSPAPAPPAETATPPGLLLKDATLDDIVRWLHARNIEPTFRHLLPK</sequence>
<reference evidence="1 2" key="1">
    <citation type="submission" date="2020-07" db="EMBL/GenBank/DDBJ databases">
        <title>Novel species isolated from subtropical streams in China.</title>
        <authorList>
            <person name="Lu H."/>
        </authorList>
    </citation>
    <scope>NUCLEOTIDE SEQUENCE [LARGE SCALE GENOMIC DNA]</scope>
    <source>
        <strain evidence="1 2">FT3S</strain>
    </source>
</reference>
<evidence type="ECO:0000313" key="2">
    <source>
        <dbReference type="Proteomes" id="UP000566711"/>
    </source>
</evidence>
<dbReference type="RefSeq" id="WP_182220154.1">
    <property type="nucleotide sequence ID" value="NZ_JACEZS010000023.1"/>
</dbReference>
<dbReference type="Proteomes" id="UP000566711">
    <property type="component" value="Unassembled WGS sequence"/>
</dbReference>
<keyword evidence="2" id="KW-1185">Reference proteome</keyword>
<comment type="caution">
    <text evidence="1">The sequence shown here is derived from an EMBL/GenBank/DDBJ whole genome shotgun (WGS) entry which is preliminary data.</text>
</comment>
<accession>A0A7W2EL83</accession>
<dbReference type="EMBL" id="JACEZS010000023">
    <property type="protein sequence ID" value="MBA5607966.1"/>
    <property type="molecule type" value="Genomic_DNA"/>
</dbReference>
<gene>
    <name evidence="1" type="ORF">H3H36_21645</name>
</gene>